<dbReference type="Proteomes" id="UP001154282">
    <property type="component" value="Unassembled WGS sequence"/>
</dbReference>
<gene>
    <name evidence="3" type="ORF">LITE_LOCUS6637</name>
</gene>
<evidence type="ECO:0000313" key="3">
    <source>
        <dbReference type="EMBL" id="CAI0390178.1"/>
    </source>
</evidence>
<sequence length="220" mass="23538">LGPHEKFGNPFGNKNDYQKQKLPEDIGTPLDDEISNLLTTDAKQQTVGDAAGLIESNVKAIKAEGSLKVDDGTAAGGATAFHTAGLANSSDDAAAGVAVAKGKLASNIQLVNPTGFNGKWELFCENKGVSSMHTILLPKVNKVLMYDATIWRVSKILLPNGHCRVLNEKTGEKDCYTHSVLLDMNTTQLTPLEGGANTVLGNFPRLHLEEYPNAIAAPRW</sequence>
<keyword evidence="4" id="KW-1185">Reference proteome</keyword>
<dbReference type="EMBL" id="CAMGYJ010000003">
    <property type="protein sequence ID" value="CAI0390178.1"/>
    <property type="molecule type" value="Genomic_DNA"/>
</dbReference>
<feature type="region of interest" description="Disordered" evidence="1">
    <location>
        <begin position="1"/>
        <end position="28"/>
    </location>
</feature>
<evidence type="ECO:0000313" key="4">
    <source>
        <dbReference type="Proteomes" id="UP001154282"/>
    </source>
</evidence>
<dbReference type="PANTHER" id="PTHR32208:SF93">
    <property type="entry name" value="ALDEHYDE OXIDASE GLOX1"/>
    <property type="match status" value="1"/>
</dbReference>
<dbReference type="AlphaFoldDB" id="A0AAV0HZA2"/>
<feature type="domain" description="Glyoxal oxidase N-terminal" evidence="2">
    <location>
        <begin position="132"/>
        <end position="193"/>
    </location>
</feature>
<name>A0AAV0HZA2_9ROSI</name>
<dbReference type="InterPro" id="IPR009880">
    <property type="entry name" value="Glyoxal_oxidase_N"/>
</dbReference>
<proteinExistence type="predicted"/>
<evidence type="ECO:0000259" key="2">
    <source>
        <dbReference type="Pfam" id="PF07250"/>
    </source>
</evidence>
<organism evidence="3 4">
    <name type="scientific">Linum tenue</name>
    <dbReference type="NCBI Taxonomy" id="586396"/>
    <lineage>
        <taxon>Eukaryota</taxon>
        <taxon>Viridiplantae</taxon>
        <taxon>Streptophyta</taxon>
        <taxon>Embryophyta</taxon>
        <taxon>Tracheophyta</taxon>
        <taxon>Spermatophyta</taxon>
        <taxon>Magnoliopsida</taxon>
        <taxon>eudicotyledons</taxon>
        <taxon>Gunneridae</taxon>
        <taxon>Pentapetalae</taxon>
        <taxon>rosids</taxon>
        <taxon>fabids</taxon>
        <taxon>Malpighiales</taxon>
        <taxon>Linaceae</taxon>
        <taxon>Linum</taxon>
    </lineage>
</organism>
<protein>
    <recommendedName>
        <fullName evidence="2">Glyoxal oxidase N-terminal domain-containing protein</fullName>
    </recommendedName>
</protein>
<dbReference type="PANTHER" id="PTHR32208">
    <property type="entry name" value="SECRETED PROTEIN-RELATED"/>
    <property type="match status" value="1"/>
</dbReference>
<reference evidence="3" key="1">
    <citation type="submission" date="2022-08" db="EMBL/GenBank/DDBJ databases">
        <authorList>
            <person name="Gutierrez-Valencia J."/>
        </authorList>
    </citation>
    <scope>NUCLEOTIDE SEQUENCE</scope>
</reference>
<accession>A0AAV0HZA2</accession>
<comment type="caution">
    <text evidence="3">The sequence shown here is derived from an EMBL/GenBank/DDBJ whole genome shotgun (WGS) entry which is preliminary data.</text>
</comment>
<evidence type="ECO:0000256" key="1">
    <source>
        <dbReference type="SAM" id="MobiDB-lite"/>
    </source>
</evidence>
<dbReference type="Pfam" id="PF07250">
    <property type="entry name" value="Glyoxal_oxid_N"/>
    <property type="match status" value="1"/>
</dbReference>
<feature type="non-terminal residue" evidence="3">
    <location>
        <position position="1"/>
    </location>
</feature>